<dbReference type="Proteomes" id="UP000666915">
    <property type="component" value="Unassembled WGS sequence"/>
</dbReference>
<evidence type="ECO:0000256" key="1">
    <source>
        <dbReference type="ARBA" id="ARBA00007169"/>
    </source>
</evidence>
<dbReference type="EMBL" id="JAGEOK010000005">
    <property type="protein sequence ID" value="MBO2437586.1"/>
    <property type="molecule type" value="Genomic_DNA"/>
</dbReference>
<dbReference type="PANTHER" id="PTHR11487">
    <property type="entry name" value="THIOESTERASE"/>
    <property type="match status" value="1"/>
</dbReference>
<accession>A0ABS3QUP1</accession>
<dbReference type="Pfam" id="PF00975">
    <property type="entry name" value="Thioesterase"/>
    <property type="match status" value="1"/>
</dbReference>
<dbReference type="PANTHER" id="PTHR11487:SF0">
    <property type="entry name" value="S-ACYL FATTY ACID SYNTHASE THIOESTERASE, MEDIUM CHAIN"/>
    <property type="match status" value="1"/>
</dbReference>
<name>A0ABS3QUP1_9ACTN</name>
<dbReference type="InterPro" id="IPR001031">
    <property type="entry name" value="Thioesterase"/>
</dbReference>
<proteinExistence type="inferred from homology"/>
<dbReference type="Gene3D" id="3.40.50.1820">
    <property type="entry name" value="alpha/beta hydrolase"/>
    <property type="match status" value="1"/>
</dbReference>
<comment type="similarity">
    <text evidence="1">Belongs to the thioesterase family.</text>
</comment>
<sequence>MTTSDVWFLGGPAPAEADLVLFCVPHAGGGGVGYKSWSAMLPASVHVQPVQLPGRETRAAETPDFDPADLARALAARAGGLRYAIYGHSMGGVLAQEVVRELIRLGELLPERLVVGASHPPHIESAWVGRWRGLRDEELLEEITALGGTPEVVRRHPRLRDRLVRVLRADVGWLSEYRLPPAEEMPRELPVPIAAIAGARDPIAPPEAMAAWRELTSGGFALTVIDAGHFFHLDAPAEIAGLLPAGPAAARTPAGP</sequence>
<organism evidence="3 4">
    <name type="scientific">Actinomadura nitritigenes</name>
    <dbReference type="NCBI Taxonomy" id="134602"/>
    <lineage>
        <taxon>Bacteria</taxon>
        <taxon>Bacillati</taxon>
        <taxon>Actinomycetota</taxon>
        <taxon>Actinomycetes</taxon>
        <taxon>Streptosporangiales</taxon>
        <taxon>Thermomonosporaceae</taxon>
        <taxon>Actinomadura</taxon>
    </lineage>
</organism>
<evidence type="ECO:0000313" key="4">
    <source>
        <dbReference type="Proteomes" id="UP000666915"/>
    </source>
</evidence>
<feature type="domain" description="Thioesterase" evidence="2">
    <location>
        <begin position="21"/>
        <end position="241"/>
    </location>
</feature>
<reference evidence="3 4" key="1">
    <citation type="submission" date="2021-03" db="EMBL/GenBank/DDBJ databases">
        <authorList>
            <person name="Kanchanasin P."/>
            <person name="Saeng-In P."/>
            <person name="Phongsopitanun W."/>
            <person name="Yuki M."/>
            <person name="Kudo T."/>
            <person name="Ohkuma M."/>
            <person name="Tanasupawat S."/>
        </authorList>
    </citation>
    <scope>NUCLEOTIDE SEQUENCE [LARGE SCALE GENOMIC DNA]</scope>
    <source>
        <strain evidence="3 4">L46</strain>
    </source>
</reference>
<dbReference type="RefSeq" id="WP_208265921.1">
    <property type="nucleotide sequence ID" value="NZ_BAAAGM010000026.1"/>
</dbReference>
<gene>
    <name evidence="3" type="ORF">J4557_08660</name>
</gene>
<evidence type="ECO:0000259" key="2">
    <source>
        <dbReference type="Pfam" id="PF00975"/>
    </source>
</evidence>
<comment type="caution">
    <text evidence="3">The sequence shown here is derived from an EMBL/GenBank/DDBJ whole genome shotgun (WGS) entry which is preliminary data.</text>
</comment>
<keyword evidence="4" id="KW-1185">Reference proteome</keyword>
<dbReference type="InterPro" id="IPR012223">
    <property type="entry name" value="TEII"/>
</dbReference>
<protein>
    <submittedName>
        <fullName evidence="3">Thioesterase</fullName>
    </submittedName>
</protein>
<dbReference type="SUPFAM" id="SSF53474">
    <property type="entry name" value="alpha/beta-Hydrolases"/>
    <property type="match status" value="1"/>
</dbReference>
<dbReference type="InterPro" id="IPR029058">
    <property type="entry name" value="AB_hydrolase_fold"/>
</dbReference>
<evidence type="ECO:0000313" key="3">
    <source>
        <dbReference type="EMBL" id="MBO2437586.1"/>
    </source>
</evidence>